<keyword evidence="2" id="KW-0812">Transmembrane</keyword>
<name>A0A6I4J1J9_9SPHN</name>
<comment type="caution">
    <text evidence="3">The sequence shown here is derived from an EMBL/GenBank/DDBJ whole genome shotgun (WGS) entry which is preliminary data.</text>
</comment>
<keyword evidence="2" id="KW-1133">Transmembrane helix</keyword>
<protein>
    <submittedName>
        <fullName evidence="3">Uncharacterized protein</fullName>
    </submittedName>
</protein>
<keyword evidence="4" id="KW-1185">Reference proteome</keyword>
<dbReference type="RefSeq" id="WP_157027119.1">
    <property type="nucleotide sequence ID" value="NZ_WQMS01000011.1"/>
</dbReference>
<reference evidence="3 4" key="1">
    <citation type="submission" date="2019-12" db="EMBL/GenBank/DDBJ databases">
        <authorList>
            <person name="Huq M.A."/>
        </authorList>
    </citation>
    <scope>NUCLEOTIDE SEQUENCE [LARGE SCALE GENOMIC DNA]</scope>
    <source>
        <strain evidence="3 4">MAH-20</strain>
    </source>
</reference>
<sequence>MNRAATALEKQNDPSPLEQPCKPGENNRGSDLCAQWKAADAAADSALWTERTFYLAIIGTLIGGLTLAAAFAAAKFARDAAIETRRGASAAEQAIEEARRIGEAQTKAYLSISSLGARWTDGGVVFRTIVQNSGQSPALAAQVMLKIVDGDGVAHRVLPEHDHHIPAQSSTELANCYFLHPTVHEWAGIIVIAKVSYADVFERIDGIEDRFADLTKDWDRSEFTELTKAMHVASLLRARGPEDSDGTADDDTHPREA</sequence>
<feature type="transmembrane region" description="Helical" evidence="2">
    <location>
        <begin position="53"/>
        <end position="77"/>
    </location>
</feature>
<organism evidence="3 4">
    <name type="scientific">Sphingomonas horti</name>
    <dbReference type="NCBI Taxonomy" id="2682842"/>
    <lineage>
        <taxon>Bacteria</taxon>
        <taxon>Pseudomonadati</taxon>
        <taxon>Pseudomonadota</taxon>
        <taxon>Alphaproteobacteria</taxon>
        <taxon>Sphingomonadales</taxon>
        <taxon>Sphingomonadaceae</taxon>
        <taxon>Sphingomonas</taxon>
    </lineage>
</organism>
<dbReference type="EMBL" id="WQMS01000011">
    <property type="protein sequence ID" value="MVO78144.1"/>
    <property type="molecule type" value="Genomic_DNA"/>
</dbReference>
<accession>A0A6I4J1J9</accession>
<evidence type="ECO:0000256" key="1">
    <source>
        <dbReference type="SAM" id="MobiDB-lite"/>
    </source>
</evidence>
<dbReference type="AlphaFoldDB" id="A0A6I4J1J9"/>
<evidence type="ECO:0000256" key="2">
    <source>
        <dbReference type="SAM" id="Phobius"/>
    </source>
</evidence>
<proteinExistence type="predicted"/>
<evidence type="ECO:0000313" key="4">
    <source>
        <dbReference type="Proteomes" id="UP000441389"/>
    </source>
</evidence>
<keyword evidence="2" id="KW-0472">Membrane</keyword>
<dbReference type="Proteomes" id="UP000441389">
    <property type="component" value="Unassembled WGS sequence"/>
</dbReference>
<feature type="region of interest" description="Disordered" evidence="1">
    <location>
        <begin position="1"/>
        <end position="26"/>
    </location>
</feature>
<evidence type="ECO:0000313" key="3">
    <source>
        <dbReference type="EMBL" id="MVO78144.1"/>
    </source>
</evidence>
<gene>
    <name evidence="3" type="ORF">GON01_09380</name>
</gene>
<feature type="region of interest" description="Disordered" evidence="1">
    <location>
        <begin position="237"/>
        <end position="257"/>
    </location>
</feature>